<keyword evidence="2" id="KW-1185">Reference proteome</keyword>
<gene>
    <name evidence="1" type="ORF">DDZ15_00765</name>
</gene>
<proteinExistence type="predicted"/>
<evidence type="ECO:0000313" key="1">
    <source>
        <dbReference type="EMBL" id="PWN08198.1"/>
    </source>
</evidence>
<dbReference type="Proteomes" id="UP000245533">
    <property type="component" value="Unassembled WGS sequence"/>
</dbReference>
<evidence type="ECO:0000313" key="2">
    <source>
        <dbReference type="Proteomes" id="UP000245533"/>
    </source>
</evidence>
<dbReference type="AlphaFoldDB" id="A0A316TW69"/>
<protein>
    <submittedName>
        <fullName evidence="1">Uncharacterized protein</fullName>
    </submittedName>
</protein>
<organism evidence="1 2">
    <name type="scientific">Rhodohalobacter mucosus</name>
    <dbReference type="NCBI Taxonomy" id="2079485"/>
    <lineage>
        <taxon>Bacteria</taxon>
        <taxon>Pseudomonadati</taxon>
        <taxon>Balneolota</taxon>
        <taxon>Balneolia</taxon>
        <taxon>Balneolales</taxon>
        <taxon>Balneolaceae</taxon>
        <taxon>Rhodohalobacter</taxon>
    </lineage>
</organism>
<accession>A0A316TW69</accession>
<comment type="caution">
    <text evidence="1">The sequence shown here is derived from an EMBL/GenBank/DDBJ whole genome shotgun (WGS) entry which is preliminary data.</text>
</comment>
<sequence length="60" mass="6997">MVAISFLFYSNSCVLFFLFKCTNLGKESNRRMPAGKFSAAWFILKFYKLQFDFQGLHSLS</sequence>
<reference evidence="1 2" key="1">
    <citation type="submission" date="2018-05" db="EMBL/GenBank/DDBJ databases">
        <title>Rhodohalobacter halophilus gen. nov., sp. nov., a moderately halophilic member of the family Balneolaceae.</title>
        <authorList>
            <person name="Liu Z.-W."/>
        </authorList>
    </citation>
    <scope>NUCLEOTIDE SEQUENCE [LARGE SCALE GENOMIC DNA]</scope>
    <source>
        <strain evidence="1 2">8A47</strain>
    </source>
</reference>
<dbReference type="EMBL" id="QGGB01000001">
    <property type="protein sequence ID" value="PWN08198.1"/>
    <property type="molecule type" value="Genomic_DNA"/>
</dbReference>
<name>A0A316TW69_9BACT</name>